<dbReference type="GO" id="GO:0016018">
    <property type="term" value="F:cyclosporin A binding"/>
    <property type="evidence" value="ECO:0007669"/>
    <property type="project" value="TreeGrafter"/>
</dbReference>
<keyword evidence="14" id="KW-1185">Reference proteome</keyword>
<feature type="region of interest" description="Disordered" evidence="9">
    <location>
        <begin position="2209"/>
        <end position="2239"/>
    </location>
</feature>
<feature type="compositionally biased region" description="Low complexity" evidence="9">
    <location>
        <begin position="2407"/>
        <end position="2419"/>
    </location>
</feature>
<dbReference type="InterPro" id="IPR002048">
    <property type="entry name" value="EF_hand_dom"/>
</dbReference>
<dbReference type="Gene3D" id="2.40.100.10">
    <property type="entry name" value="Cyclophilin-like"/>
    <property type="match status" value="1"/>
</dbReference>
<feature type="compositionally biased region" description="Basic and acidic residues" evidence="9">
    <location>
        <begin position="128"/>
        <end position="138"/>
    </location>
</feature>
<evidence type="ECO:0000259" key="12">
    <source>
        <dbReference type="PROSITE" id="PS50222"/>
    </source>
</evidence>
<feature type="domain" description="RanBP2-type" evidence="11">
    <location>
        <begin position="963"/>
        <end position="992"/>
    </location>
</feature>
<evidence type="ECO:0000256" key="8">
    <source>
        <dbReference type="PROSITE-ProRule" id="PRU00322"/>
    </source>
</evidence>
<dbReference type="InParanoid" id="D8LRY5"/>
<feature type="region of interest" description="Disordered" evidence="9">
    <location>
        <begin position="1"/>
        <end position="240"/>
    </location>
</feature>
<feature type="compositionally biased region" description="Low complexity" evidence="9">
    <location>
        <begin position="2454"/>
        <end position="2472"/>
    </location>
</feature>
<feature type="domain" description="EF-hand" evidence="12">
    <location>
        <begin position="1408"/>
        <end position="1443"/>
    </location>
</feature>
<feature type="domain" description="EF-hand" evidence="12">
    <location>
        <begin position="858"/>
        <end position="893"/>
    </location>
</feature>
<feature type="region of interest" description="Disordered" evidence="9">
    <location>
        <begin position="1866"/>
        <end position="1907"/>
    </location>
</feature>
<dbReference type="PROSITE" id="PS50199">
    <property type="entry name" value="ZF_RANBP2_2"/>
    <property type="match status" value="6"/>
</dbReference>
<feature type="compositionally biased region" description="Basic residues" evidence="9">
    <location>
        <begin position="2550"/>
        <end position="2564"/>
    </location>
</feature>
<feature type="domain" description="EF-hand" evidence="12">
    <location>
        <begin position="1138"/>
        <end position="1173"/>
    </location>
</feature>
<dbReference type="GO" id="GO:0003755">
    <property type="term" value="F:peptidyl-prolyl cis-trans isomerase activity"/>
    <property type="evidence" value="ECO:0007669"/>
    <property type="project" value="UniProtKB-KW"/>
</dbReference>
<dbReference type="InterPro" id="IPR029000">
    <property type="entry name" value="Cyclophilin-like_dom_sf"/>
</dbReference>
<dbReference type="InterPro" id="IPR020892">
    <property type="entry name" value="Cyclophilin-type_PPIase_CS"/>
</dbReference>
<feature type="domain" description="RanBP2-type" evidence="11">
    <location>
        <begin position="1509"/>
        <end position="1538"/>
    </location>
</feature>
<dbReference type="PANTHER" id="PTHR11071:SF561">
    <property type="entry name" value="PEPTIDYL-PROLYL CIS-TRANS ISOMERASE D-RELATED"/>
    <property type="match status" value="1"/>
</dbReference>
<feature type="region of interest" description="Disordered" evidence="9">
    <location>
        <begin position="2304"/>
        <end position="2324"/>
    </location>
</feature>
<dbReference type="EMBL" id="FN648926">
    <property type="protein sequence ID" value="CBN73769.1"/>
    <property type="molecule type" value="Genomic_DNA"/>
</dbReference>
<feature type="region of interest" description="Disordered" evidence="9">
    <location>
        <begin position="761"/>
        <end position="865"/>
    </location>
</feature>
<feature type="domain" description="EF-hand" evidence="12">
    <location>
        <begin position="1683"/>
        <end position="1718"/>
    </location>
</feature>
<accession>D8LRY5</accession>
<feature type="compositionally biased region" description="Acidic residues" evidence="9">
    <location>
        <begin position="2304"/>
        <end position="2315"/>
    </location>
</feature>
<dbReference type="InterPro" id="IPR001876">
    <property type="entry name" value="Znf_RanBP2"/>
</dbReference>
<keyword evidence="4 8" id="KW-0863">Zinc-finger</keyword>
<feature type="compositionally biased region" description="Acidic residues" evidence="9">
    <location>
        <begin position="1389"/>
        <end position="1406"/>
    </location>
</feature>
<feature type="compositionally biased region" description="Acidic residues" evidence="9">
    <location>
        <begin position="2216"/>
        <end position="2230"/>
    </location>
</feature>
<protein>
    <recommendedName>
        <fullName evidence="2">peptidylprolyl isomerase</fullName>
        <ecNumber evidence="2">5.2.1.8</ecNumber>
    </recommendedName>
</protein>
<feature type="compositionally biased region" description="Gly residues" evidence="9">
    <location>
        <begin position="1894"/>
        <end position="1907"/>
    </location>
</feature>
<feature type="compositionally biased region" description="Acidic residues" evidence="9">
    <location>
        <begin position="1663"/>
        <end position="1681"/>
    </location>
</feature>
<dbReference type="PROSITE" id="PS50072">
    <property type="entry name" value="CSA_PPIASE_2"/>
    <property type="match status" value="1"/>
</dbReference>
<reference evidence="13 14" key="1">
    <citation type="journal article" date="2010" name="Nature">
        <title>The Ectocarpus genome and the independent evolution of multicellularity in brown algae.</title>
        <authorList>
            <person name="Cock J.M."/>
            <person name="Sterck L."/>
            <person name="Rouze P."/>
            <person name="Scornet D."/>
            <person name="Allen A.E."/>
            <person name="Amoutzias G."/>
            <person name="Anthouard V."/>
            <person name="Artiguenave F."/>
            <person name="Aury J.M."/>
            <person name="Badger J.H."/>
            <person name="Beszteri B."/>
            <person name="Billiau K."/>
            <person name="Bonnet E."/>
            <person name="Bothwell J.H."/>
            <person name="Bowler C."/>
            <person name="Boyen C."/>
            <person name="Brownlee C."/>
            <person name="Carrano C.J."/>
            <person name="Charrier B."/>
            <person name="Cho G.Y."/>
            <person name="Coelho S.M."/>
            <person name="Collen J."/>
            <person name="Corre E."/>
            <person name="Da Silva C."/>
            <person name="Delage L."/>
            <person name="Delaroque N."/>
            <person name="Dittami S.M."/>
            <person name="Doulbeau S."/>
            <person name="Elias M."/>
            <person name="Farnham G."/>
            <person name="Gachon C.M."/>
            <person name="Gschloessl B."/>
            <person name="Heesch S."/>
            <person name="Jabbari K."/>
            <person name="Jubin C."/>
            <person name="Kawai H."/>
            <person name="Kimura K."/>
            <person name="Kloareg B."/>
            <person name="Kupper F.C."/>
            <person name="Lang D."/>
            <person name="Le Bail A."/>
            <person name="Leblanc C."/>
            <person name="Lerouge P."/>
            <person name="Lohr M."/>
            <person name="Lopez P.J."/>
            <person name="Martens C."/>
            <person name="Maumus F."/>
            <person name="Michel G."/>
            <person name="Miranda-Saavedra D."/>
            <person name="Morales J."/>
            <person name="Moreau H."/>
            <person name="Motomura T."/>
            <person name="Nagasato C."/>
            <person name="Napoli C.A."/>
            <person name="Nelson D.R."/>
            <person name="Nyvall-Collen P."/>
            <person name="Peters A.F."/>
            <person name="Pommier C."/>
            <person name="Potin P."/>
            <person name="Poulain J."/>
            <person name="Quesneville H."/>
            <person name="Read B."/>
            <person name="Rensing S.A."/>
            <person name="Ritter A."/>
            <person name="Rousvoal S."/>
            <person name="Samanta M."/>
            <person name="Samson G."/>
            <person name="Schroeder D.C."/>
            <person name="Segurens B."/>
            <person name="Strittmatter M."/>
            <person name="Tonon T."/>
            <person name="Tregear J.W."/>
            <person name="Valentin K."/>
            <person name="von Dassow P."/>
            <person name="Yamagishi T."/>
            <person name="Van de Peer Y."/>
            <person name="Wincker P."/>
        </authorList>
    </citation>
    <scope>NUCLEOTIDE SEQUENCE [LARGE SCALE GENOMIC DNA]</scope>
    <source>
        <strain evidence="14">Ec32 / CCAP1310/4</strain>
    </source>
</reference>
<dbReference type="PROSITE" id="PS01358">
    <property type="entry name" value="ZF_RANBP2_1"/>
    <property type="match status" value="6"/>
</dbReference>
<evidence type="ECO:0000256" key="2">
    <source>
        <dbReference type="ARBA" id="ARBA00013194"/>
    </source>
</evidence>
<feature type="compositionally biased region" description="Basic and acidic residues" evidence="9">
    <location>
        <begin position="216"/>
        <end position="230"/>
    </location>
</feature>
<sequence length="2631" mass="261713">MATPPPRNSFASVGDTGGLREGRRSSFVATTPLAETAGSAGPGASEPKRGLFNDGSPWVGGRAESPSTAASPLPATRGETSHFRRAEELWRKASKAREGSRRRTMGAAPTLEQRMAWRREQEEEEAQKDDGGEGEEGRRRRKVRSQQEERENGCLPPRSPRVNGAADTAKPLPAEGGVSPRAPGKGGLGTPPLPPGTQGAVAAPPAPAAAAAAPGREGDGGACKHLEGAPEVRSQGGEGEVLDRGAVRAKVVAIYEEHNRDKLHTVDETLDKYEGKWAVMLKRLDEKYVSATGLPPASGNGPLCFMDIEVGGEAVGRLVFRLFADKTPKAAENFRALCTGEKGRGLRYEGSAFHRIIPGFVVQGGDFTRGDGRGGKSIYGDKFEDEPFMRHHKLGLLSMANKGANTNNSQFFITLKAVAHLDGKHVVFGEVESGIKVLDRMKSVTLLEPKRDGKPASDQRVVISRCGQLKEDGTEVERAATPASVPPPTGGMFASSSPATPLASAAVFGRPSNLGTPSAATTGSSFSSTGFGGAATTPVFGGAAASFGNAAASFGGAAASFGNAAASFGGAAANFGGAAASFGDGTVGGGSGGGGGGIFGSGPKTPAVPSFGQAGAAASPVAAQSDSKRTAAAPSTSGGGGGGSKDGFSTPPVHNRYFATPPRDLSAVAARVATLTPSSDRRRSGSSPRPHGGAAGAAFDRLDDAGTGWVGREEFEALVGSAGLPFETEKHGQALLKLCVPRLPRDRFLEWYAGARREQREAAGAAGPAGEAAVGSGGRPPRSRSGSGNSSSAVPAAGKPKAAAVDAPAVADQGGSGGGGGAAGVVRETGSGGTSSDKEDDADADATDESGDEEERREEKAKAEKAFAEVDGAAKGWLEESQFEALMEAVGTTYAVEDHKPKLLAICTAGRLERQAFLAWYMDWLFGDEESSDEEGGEGDESSPNTVGRAPKDAGFAALVRRQAGGWKCAACLVSNAEAALKCASCEAVRPGQEGKVAASGVLGGAGIFGGSGSGPMGGFTFGSPVPPVAKTATASSTAVASSSGGGFSFGAPSVVAGATPSPAASLQPSAGTNAAGGFTFGAPVTAKSSASAPTAGTPTATIASASKAEVELTESPDNTDGSSDSDGDSGDEEERKEEQAKAETAFDKVDNAAKGWVEESQFEALMEAVGTTYAVEDHKPKLLMVSTDGRLEKQAFLAWYMDWLFGDEESSDEEGEVKSGVAAEGSKIAGFAALVKSQAGGWKCAACLVSNAEAAVKCVSCETVRPGQEGKVGASSAVGGAGILGGSGGGPTGGFTFGAPVPTVAKTATAGSTVPADSGAGGFSFGAPCAVVGATSSSAASSKPSAGTNAAGGFTFGAPVVTESSASAPAAGPSAATVATAKVVVADSSDDDGGSDSDSGDEEERREERAKAEAAFDKVDNAAKGWVEESQFEALMEAVGTTYAVEDHKPKLLAICTDGRLEKQAFLAWYMDWLFGDEESSDEEGEVKSGVAAEGSKIAGFAALVKSQAGGWKCAVCLVSNAEAALKCVSCETVRPGQEGKVGASSAVGGAGILGGSGSGPTGGFTFGSPVAPVAKTAAASSAAPAGSSGGGFSFGAPSPAPGTIPSPAASLQPSAGTNAAGGFTFGAPVKAASAADTGTATPAIVPADKAEVAPTVVGNNSDDDSDGASDSDSGDEEERREESAKAEAAFDKVDTAAKGWVEESQFEALMEAVGTTYAVEDHKPKLLAICTDGRLERQAFLTWYMDWLFGDEESSDEEGEVKSSVAAEGSKDAGFAALVKSQAGGWKCAACLVSNAEAALKCVSCETAKPGEEGNVGAGILGGPSSGSAGGFTFGTPCNTAVAAAAEASRVSSTTAVATTAAGGFSFGVSPPAQTSAAPAEKPESKPCAGSGDTGGDSAGGAGLTSGSSTGGLTFGSLPGAAADEHAVAISSGSSVDVGGGGSDTGSDSGDEEERREEKAKAEKAFAEVDSAAKGWVEESQFEALMEAVGTTYAVEDHKPKLLAICTDRRLERQAFLAWYMDWLFGDEESSDEEGEVKSGVAAEGSKDAGFAALVKSQAGGWKCAVCLVSNAEAALKCVSCETVRPGQEGKVGASSAVGGAGILGGSGGGPTGGFTFGSPVAPVAKTAAASSTAPAGSGAGGFSFGAPSPASGATPSPAPSSKPSAGTNAAGGFTFGAPVAAKSSASATDIAPAPGVVSVDTVEGEPALVADGSDVDSDNDSEDEEERREERAKAEKAFTEVDSAAKGWVEEGQFEALMEAVGTTYAVEDHKPKLLAICTDGRLERQSFLAWYMDWLFGDEESSDDEWGEGDESSPNAVGRAPKDAGFASLVKSQAGGWKCAACLVSNAEAALKCASCETVRPGREGKVAASGVLGGAGILGGSSGASGGGGGFVFGAPVPGAASAAPAAATSSSSTENRDEREVAAKAPPTGCSVPAEGPRGRRNGGGGAAAAAAATAGLASKGADPPAGEGGAAGGFTSPTPRVVATAPSRDGGGVGGDGGGSHFFGPGSRGEVDAQGEGVPDAGSSPRAGGILSPRALENLTPRSRARRRASASVKLRRGSIGPAAGQHKTASIGGLGGGNAAIVSVGGGAGAGAGAGASADHEETGTKEEEEDGPSLFGGEPKLY</sequence>
<dbReference type="InterPro" id="IPR002130">
    <property type="entry name" value="Cyclophilin-type_PPIase_dom"/>
</dbReference>
<feature type="region of interest" description="Disordered" evidence="9">
    <location>
        <begin position="1647"/>
        <end position="1690"/>
    </location>
</feature>
<feature type="region of interest" description="Disordered" evidence="9">
    <location>
        <begin position="930"/>
        <end position="950"/>
    </location>
</feature>
<name>D8LRY5_ECTSI</name>
<dbReference type="PRINTS" id="PR00153">
    <property type="entry name" value="CSAPPISMRASE"/>
</dbReference>
<gene>
    <name evidence="13" type="primary">PUP</name>
    <name evidence="13" type="ORF">Esi_0007_0011</name>
</gene>
<dbReference type="PANTHER" id="PTHR11071">
    <property type="entry name" value="PEPTIDYL-PROLYL CIS-TRANS ISOMERASE"/>
    <property type="match status" value="1"/>
</dbReference>
<feature type="compositionally biased region" description="Basic and acidic residues" evidence="9">
    <location>
        <begin position="79"/>
        <end position="101"/>
    </location>
</feature>
<evidence type="ECO:0000259" key="11">
    <source>
        <dbReference type="PROSITE" id="PS50199"/>
    </source>
</evidence>
<feature type="domain" description="RanBP2-type" evidence="11">
    <location>
        <begin position="2060"/>
        <end position="2089"/>
    </location>
</feature>
<feature type="region of interest" description="Disordered" evidence="9">
    <location>
        <begin position="1107"/>
        <end position="1148"/>
    </location>
</feature>
<dbReference type="PROSITE" id="PS50222">
    <property type="entry name" value="EF_HAND_2"/>
    <property type="match status" value="5"/>
</dbReference>
<dbReference type="SUPFAM" id="SSF50891">
    <property type="entry name" value="Cyclophilin-like"/>
    <property type="match status" value="1"/>
</dbReference>
<dbReference type="STRING" id="2880.D8LRY5"/>
<feature type="region of interest" description="Disordered" evidence="9">
    <location>
        <begin position="1595"/>
        <end position="1617"/>
    </location>
</feature>
<evidence type="ECO:0000256" key="5">
    <source>
        <dbReference type="ARBA" id="ARBA00022833"/>
    </source>
</evidence>
<proteinExistence type="predicted"/>
<dbReference type="Pfam" id="PF00160">
    <property type="entry name" value="Pro_isomerase"/>
    <property type="match status" value="1"/>
</dbReference>
<feature type="region of interest" description="Disordered" evidence="9">
    <location>
        <begin position="673"/>
        <end position="699"/>
    </location>
</feature>
<feature type="region of interest" description="Disordered" evidence="9">
    <location>
        <begin position="1934"/>
        <end position="1966"/>
    </location>
</feature>
<feature type="region of interest" description="Disordered" evidence="9">
    <location>
        <begin position="2407"/>
        <end position="2576"/>
    </location>
</feature>
<dbReference type="GO" id="GO:0006457">
    <property type="term" value="P:protein folding"/>
    <property type="evidence" value="ECO:0007669"/>
    <property type="project" value="InterPro"/>
</dbReference>
<feature type="compositionally biased region" description="Gly residues" evidence="9">
    <location>
        <begin position="814"/>
        <end position="823"/>
    </location>
</feature>
<feature type="region of interest" description="Disordered" evidence="9">
    <location>
        <begin position="470"/>
        <end position="489"/>
    </location>
</feature>
<dbReference type="SUPFAM" id="SSF90209">
    <property type="entry name" value="Ran binding protein zinc finger-like"/>
    <property type="match status" value="5"/>
</dbReference>
<feature type="compositionally biased region" description="Low complexity" evidence="9">
    <location>
        <begin position="612"/>
        <end position="625"/>
    </location>
</feature>
<dbReference type="Pfam" id="PF00641">
    <property type="entry name" value="Zn_ribbon_RanBP"/>
    <property type="match status" value="6"/>
</dbReference>
<feature type="region of interest" description="Disordered" evidence="9">
    <location>
        <begin position="2593"/>
        <end position="2631"/>
    </location>
</feature>
<evidence type="ECO:0000256" key="1">
    <source>
        <dbReference type="ARBA" id="ARBA00000971"/>
    </source>
</evidence>
<dbReference type="GO" id="GO:0005737">
    <property type="term" value="C:cytoplasm"/>
    <property type="evidence" value="ECO:0007669"/>
    <property type="project" value="TreeGrafter"/>
</dbReference>
<dbReference type="SMART" id="SM00547">
    <property type="entry name" value="ZnF_RBZ"/>
    <property type="match status" value="6"/>
</dbReference>
<feature type="compositionally biased region" description="Acidic residues" evidence="9">
    <location>
        <begin position="1124"/>
        <end position="1136"/>
    </location>
</feature>
<evidence type="ECO:0000256" key="4">
    <source>
        <dbReference type="ARBA" id="ARBA00022771"/>
    </source>
</evidence>
<keyword evidence="5" id="KW-0862">Zinc</keyword>
<feature type="region of interest" description="Disordered" evidence="9">
    <location>
        <begin position="598"/>
        <end position="661"/>
    </location>
</feature>
<feature type="compositionally biased region" description="Gly residues" evidence="9">
    <location>
        <begin position="2496"/>
        <end position="2508"/>
    </location>
</feature>
<keyword evidence="3" id="KW-0479">Metal-binding</keyword>
<dbReference type="GO" id="GO:0008270">
    <property type="term" value="F:zinc ion binding"/>
    <property type="evidence" value="ECO:0007669"/>
    <property type="project" value="UniProtKB-KW"/>
</dbReference>
<feature type="domain" description="RanBP2-type" evidence="11">
    <location>
        <begin position="1784"/>
        <end position="1813"/>
    </location>
</feature>
<evidence type="ECO:0000256" key="7">
    <source>
        <dbReference type="ARBA" id="ARBA00023235"/>
    </source>
</evidence>
<keyword evidence="7" id="KW-0413">Isomerase</keyword>
<dbReference type="Gene3D" id="4.10.1060.10">
    <property type="entry name" value="Zinc finger, RanBP2-type"/>
    <property type="match status" value="6"/>
</dbReference>
<evidence type="ECO:0000256" key="3">
    <source>
        <dbReference type="ARBA" id="ARBA00022723"/>
    </source>
</evidence>
<dbReference type="Proteomes" id="UP000002630">
    <property type="component" value="Linkage Group LG06"/>
</dbReference>
<feature type="domain" description="EF-hand" evidence="12">
    <location>
        <begin position="1959"/>
        <end position="1994"/>
    </location>
</feature>
<feature type="compositionally biased region" description="Low complexity" evidence="9">
    <location>
        <begin position="685"/>
        <end position="698"/>
    </location>
</feature>
<feature type="domain" description="RanBP2-type" evidence="11">
    <location>
        <begin position="1239"/>
        <end position="1268"/>
    </location>
</feature>
<dbReference type="PROSITE" id="PS00170">
    <property type="entry name" value="CSA_PPIASE_1"/>
    <property type="match status" value="1"/>
</dbReference>
<comment type="catalytic activity">
    <reaction evidence="1">
        <text>[protein]-peptidylproline (omega=180) = [protein]-peptidylproline (omega=0)</text>
        <dbReference type="Rhea" id="RHEA:16237"/>
        <dbReference type="Rhea" id="RHEA-COMP:10747"/>
        <dbReference type="Rhea" id="RHEA-COMP:10748"/>
        <dbReference type="ChEBI" id="CHEBI:83833"/>
        <dbReference type="ChEBI" id="CHEBI:83834"/>
        <dbReference type="EC" id="5.2.1.8"/>
    </reaction>
</comment>
<evidence type="ECO:0000313" key="13">
    <source>
        <dbReference type="EMBL" id="CBN73769.1"/>
    </source>
</evidence>
<dbReference type="SUPFAM" id="SSF47473">
    <property type="entry name" value="EF-hand"/>
    <property type="match status" value="1"/>
</dbReference>
<evidence type="ECO:0000259" key="10">
    <source>
        <dbReference type="PROSITE" id="PS50072"/>
    </source>
</evidence>
<evidence type="ECO:0000256" key="9">
    <source>
        <dbReference type="SAM" id="MobiDB-lite"/>
    </source>
</evidence>
<evidence type="ECO:0000313" key="14">
    <source>
        <dbReference type="Proteomes" id="UP000002630"/>
    </source>
</evidence>
<feature type="domain" description="PPIase cyclophilin-type" evidence="10">
    <location>
        <begin position="305"/>
        <end position="468"/>
    </location>
</feature>
<feature type="region of interest" description="Disordered" evidence="9">
    <location>
        <begin position="1387"/>
        <end position="1415"/>
    </location>
</feature>
<dbReference type="OrthoDB" id="248320at2759"/>
<dbReference type="InterPro" id="IPR011992">
    <property type="entry name" value="EF-hand-dom_pair"/>
</dbReference>
<feature type="compositionally biased region" description="Low complexity" evidence="9">
    <location>
        <begin position="762"/>
        <end position="812"/>
    </location>
</feature>
<organism evidence="13 14">
    <name type="scientific">Ectocarpus siliculosus</name>
    <name type="common">Brown alga</name>
    <name type="synonym">Conferva siliculosa</name>
    <dbReference type="NCBI Taxonomy" id="2880"/>
    <lineage>
        <taxon>Eukaryota</taxon>
        <taxon>Sar</taxon>
        <taxon>Stramenopiles</taxon>
        <taxon>Ochrophyta</taxon>
        <taxon>PX clade</taxon>
        <taxon>Phaeophyceae</taxon>
        <taxon>Ectocarpales</taxon>
        <taxon>Ectocarpaceae</taxon>
        <taxon>Ectocarpus</taxon>
    </lineage>
</organism>
<feature type="compositionally biased region" description="Acidic residues" evidence="9">
    <location>
        <begin position="838"/>
        <end position="856"/>
    </location>
</feature>
<feature type="region of interest" description="Disordered" evidence="9">
    <location>
        <begin position="2149"/>
        <end position="2172"/>
    </location>
</feature>
<feature type="domain" description="RanBP2-type" evidence="11">
    <location>
        <begin position="2337"/>
        <end position="2366"/>
    </location>
</feature>
<feature type="compositionally biased region" description="Basic and acidic residues" evidence="9">
    <location>
        <begin position="1137"/>
        <end position="1148"/>
    </location>
</feature>
<dbReference type="FunFam" id="2.40.100.10:FF:000025">
    <property type="entry name" value="Peptidyl-prolyl cis-trans isomerase CYP19-2"/>
    <property type="match status" value="1"/>
</dbReference>
<feature type="compositionally biased region" description="Acidic residues" evidence="9">
    <location>
        <begin position="930"/>
        <end position="941"/>
    </location>
</feature>
<feature type="compositionally biased region" description="Gly residues" evidence="9">
    <location>
        <begin position="2593"/>
        <end position="2602"/>
    </location>
</feature>
<dbReference type="EMBL" id="FN649731">
    <property type="protein sequence ID" value="CBN73769.1"/>
    <property type="molecule type" value="Genomic_DNA"/>
</dbReference>
<dbReference type="eggNOG" id="KOG0865">
    <property type="taxonomic scope" value="Eukaryota"/>
</dbReference>
<dbReference type="InterPro" id="IPR036443">
    <property type="entry name" value="Znf_RanBP2_sf"/>
</dbReference>
<keyword evidence="6" id="KW-0697">Rotamase</keyword>
<evidence type="ECO:0000256" key="6">
    <source>
        <dbReference type="ARBA" id="ARBA00023110"/>
    </source>
</evidence>
<feature type="compositionally biased region" description="Low complexity" evidence="9">
    <location>
        <begin position="196"/>
        <end position="215"/>
    </location>
</feature>
<dbReference type="GO" id="GO:0005509">
    <property type="term" value="F:calcium ion binding"/>
    <property type="evidence" value="ECO:0007669"/>
    <property type="project" value="InterPro"/>
</dbReference>
<dbReference type="EC" id="5.2.1.8" evidence="2"/>